<dbReference type="CDD" id="cd00567">
    <property type="entry name" value="ACAD"/>
    <property type="match status" value="1"/>
</dbReference>
<protein>
    <recommendedName>
        <fullName evidence="5">Acyl-CoA dehydrogenase/oxidase C-terminal domain-containing protein</fullName>
    </recommendedName>
</protein>
<dbReference type="InterPro" id="IPR050741">
    <property type="entry name" value="Acyl-CoA_dehydrogenase"/>
</dbReference>
<keyword evidence="2" id="KW-0285">Flavoprotein</keyword>
<dbReference type="InterPro" id="IPR046373">
    <property type="entry name" value="Acyl-CoA_Oxase/DH_mid-dom_sf"/>
</dbReference>
<reference evidence="6 7" key="1">
    <citation type="submission" date="2017-05" db="EMBL/GenBank/DDBJ databases">
        <title>Complete genome sequence of Streptomyces sp. SCSIO 03032 revealed the diverse biosynthetic pathways for its bioactive secondary metabolites.</title>
        <authorList>
            <person name="Ma L."/>
            <person name="Zhu Y."/>
            <person name="Zhang W."/>
            <person name="Zhang G."/>
            <person name="Tian X."/>
            <person name="Zhang S."/>
            <person name="Zhang C."/>
        </authorList>
    </citation>
    <scope>NUCLEOTIDE SEQUENCE [LARGE SCALE GENOMIC DNA]</scope>
    <source>
        <strain evidence="6 7">SCSIO 03032</strain>
    </source>
</reference>
<proteinExistence type="inferred from homology"/>
<evidence type="ECO:0000256" key="3">
    <source>
        <dbReference type="ARBA" id="ARBA00022827"/>
    </source>
</evidence>
<evidence type="ECO:0000256" key="2">
    <source>
        <dbReference type="ARBA" id="ARBA00022630"/>
    </source>
</evidence>
<keyword evidence="4" id="KW-0560">Oxidoreductase</keyword>
<dbReference type="EMBL" id="CP021121">
    <property type="protein sequence ID" value="ARQ68828.1"/>
    <property type="molecule type" value="Genomic_DNA"/>
</dbReference>
<dbReference type="InterPro" id="IPR036250">
    <property type="entry name" value="AcylCo_DH-like_C"/>
</dbReference>
<name>A0A1W7CVL6_9ACTN</name>
<evidence type="ECO:0000313" key="7">
    <source>
        <dbReference type="Proteomes" id="UP000194218"/>
    </source>
</evidence>
<dbReference type="AlphaFoldDB" id="A0A1W7CVL6"/>
<keyword evidence="3" id="KW-0274">FAD</keyword>
<dbReference type="SUPFAM" id="SSF47203">
    <property type="entry name" value="Acyl-CoA dehydrogenase C-terminal domain-like"/>
    <property type="match status" value="1"/>
</dbReference>
<dbReference type="InterPro" id="IPR009075">
    <property type="entry name" value="AcylCo_DH/oxidase_C"/>
</dbReference>
<evidence type="ECO:0000256" key="1">
    <source>
        <dbReference type="ARBA" id="ARBA00009347"/>
    </source>
</evidence>
<gene>
    <name evidence="6" type="ORF">CAG99_08090</name>
</gene>
<dbReference type="Gene3D" id="2.40.110.10">
    <property type="entry name" value="Butyryl-CoA Dehydrogenase, subunit A, domain 2"/>
    <property type="match status" value="1"/>
</dbReference>
<dbReference type="GO" id="GO:0033539">
    <property type="term" value="P:fatty acid beta-oxidation using acyl-CoA dehydrogenase"/>
    <property type="evidence" value="ECO:0007669"/>
    <property type="project" value="TreeGrafter"/>
</dbReference>
<dbReference type="Pfam" id="PF00441">
    <property type="entry name" value="Acyl-CoA_dh_1"/>
    <property type="match status" value="1"/>
</dbReference>
<dbReference type="PANTHER" id="PTHR48083">
    <property type="entry name" value="MEDIUM-CHAIN SPECIFIC ACYL-COA DEHYDROGENASE, MITOCHONDRIAL-RELATED"/>
    <property type="match status" value="1"/>
</dbReference>
<dbReference type="InterPro" id="IPR009100">
    <property type="entry name" value="AcylCoA_DH/oxidase_NM_dom_sf"/>
</dbReference>
<dbReference type="KEGG" id="smao:CAG99_08090"/>
<dbReference type="GO" id="GO:0003995">
    <property type="term" value="F:acyl-CoA dehydrogenase activity"/>
    <property type="evidence" value="ECO:0007669"/>
    <property type="project" value="TreeGrafter"/>
</dbReference>
<sequence>MFANADRAQALLVYGRTSPEPGPRAHSLFLLRPDTLPEGAVRQHPRYHTTGMRGVQLGGLDPIDCPVDARRRVGAEGAGLEIALRSFQVTRTLLPGVLTGILDTALRIAVRFASERRLYSRPVASLPLVRARLADAYGDLLLAEGFARVALRSLHLLPDQAVTHAAAVKYLVPRLVVAGVNTLAGVLGASGYLREGEHAYFQKLVRGAQPSTFGHASGISCLMTLLSYLPGRGRAALRSGVPAVPAEVFRLSDPLPEVPWARLGLGGGPADALLAAFPGDAAQSPPGAAPVAELSRTWEALVKDCAALRAADLGVAAPVATYELARRYTVLLAAGSTLGVWRHAGAVDGATAPLAAAALTRAARLIGPGRPLAAELREDLVNEAVRRVESGAPLYEPGQE</sequence>
<dbReference type="RefSeq" id="WP_086158330.1">
    <property type="nucleotide sequence ID" value="NZ_CP021121.1"/>
</dbReference>
<comment type="similarity">
    <text evidence="1">Belongs to the acyl-CoA dehydrogenase family.</text>
</comment>
<evidence type="ECO:0000313" key="6">
    <source>
        <dbReference type="EMBL" id="ARQ68828.1"/>
    </source>
</evidence>
<dbReference type="SUPFAM" id="SSF56645">
    <property type="entry name" value="Acyl-CoA dehydrogenase NM domain-like"/>
    <property type="match status" value="1"/>
</dbReference>
<evidence type="ECO:0000256" key="4">
    <source>
        <dbReference type="ARBA" id="ARBA00023002"/>
    </source>
</evidence>
<dbReference type="GO" id="GO:0005737">
    <property type="term" value="C:cytoplasm"/>
    <property type="evidence" value="ECO:0007669"/>
    <property type="project" value="TreeGrafter"/>
</dbReference>
<feature type="domain" description="Acyl-CoA dehydrogenase/oxidase C-terminal" evidence="5">
    <location>
        <begin position="77"/>
        <end position="213"/>
    </location>
</feature>
<dbReference type="Gene3D" id="1.20.140.10">
    <property type="entry name" value="Butyryl-CoA Dehydrogenase, subunit A, domain 3"/>
    <property type="match status" value="1"/>
</dbReference>
<organism evidence="6 7">
    <name type="scientific">Streptomyces marincola</name>
    <dbReference type="NCBI Taxonomy" id="2878388"/>
    <lineage>
        <taxon>Bacteria</taxon>
        <taxon>Bacillati</taxon>
        <taxon>Actinomycetota</taxon>
        <taxon>Actinomycetes</taxon>
        <taxon>Kitasatosporales</taxon>
        <taxon>Streptomycetaceae</taxon>
        <taxon>Streptomyces</taxon>
    </lineage>
</organism>
<accession>A0A1W7CVL6</accession>
<dbReference type="PANTHER" id="PTHR48083:SF2">
    <property type="entry name" value="MEDIUM-CHAIN SPECIFIC ACYL-COA DEHYDROGENASE, MITOCHONDRIAL"/>
    <property type="match status" value="1"/>
</dbReference>
<keyword evidence="7" id="KW-1185">Reference proteome</keyword>
<dbReference type="OrthoDB" id="3860847at2"/>
<evidence type="ECO:0000259" key="5">
    <source>
        <dbReference type="Pfam" id="PF00441"/>
    </source>
</evidence>
<dbReference type="Proteomes" id="UP000194218">
    <property type="component" value="Chromosome"/>
</dbReference>